<keyword evidence="4" id="KW-0804">Transcription</keyword>
<dbReference type="PATRIC" id="fig|1028800.3.peg.3969"/>
<dbReference type="Gene3D" id="1.10.1740.10">
    <property type="match status" value="1"/>
</dbReference>
<dbReference type="RefSeq" id="WP_038591287.1">
    <property type="nucleotide sequence ID" value="NZ_HG938353.1"/>
</dbReference>
<evidence type="ECO:0000256" key="3">
    <source>
        <dbReference type="ARBA" id="ARBA00023082"/>
    </source>
</evidence>
<dbReference type="PANTHER" id="PTHR43133:SF62">
    <property type="entry name" value="RNA POLYMERASE SIGMA FACTOR SIGZ"/>
    <property type="match status" value="1"/>
</dbReference>
<feature type="domain" description="RNA polymerase sigma-70 region 2" evidence="5">
    <location>
        <begin position="24"/>
        <end position="91"/>
    </location>
</feature>
<protein>
    <submittedName>
        <fullName evidence="7">RNA polymerase sigma factor SigK</fullName>
    </submittedName>
</protein>
<dbReference type="InterPro" id="IPR013324">
    <property type="entry name" value="RNA_pol_sigma_r3/r4-like"/>
</dbReference>
<dbReference type="InterPro" id="IPR007627">
    <property type="entry name" value="RNA_pol_sigma70_r2"/>
</dbReference>
<reference evidence="8" key="1">
    <citation type="journal article" date="2014" name="BMC Genomics">
        <title>Genome sequencing of two Neorhizobium galegae strains reveals a noeT gene responsible for the unusual acetylation of the nodulation factors.</title>
        <authorList>
            <person name="Osterman J."/>
            <person name="Marsh J."/>
            <person name="Laine P.K."/>
            <person name="Zeng Z."/>
            <person name="Alatalo E."/>
            <person name="Sullivan J.T."/>
            <person name="Young J.P."/>
            <person name="Thomas-Oates J."/>
            <person name="Paulin L."/>
            <person name="Lindstrom K."/>
        </authorList>
    </citation>
    <scope>NUCLEOTIDE SEQUENCE [LARGE SCALE GENOMIC DNA]</scope>
    <source>
        <strain evidence="8">HAMBI 540</strain>
    </source>
</reference>
<dbReference type="GO" id="GO:0006352">
    <property type="term" value="P:DNA-templated transcription initiation"/>
    <property type="evidence" value="ECO:0007669"/>
    <property type="project" value="InterPro"/>
</dbReference>
<dbReference type="NCBIfam" id="NF009167">
    <property type="entry name" value="PRK12514.1"/>
    <property type="match status" value="1"/>
</dbReference>
<dbReference type="Pfam" id="PF08281">
    <property type="entry name" value="Sigma70_r4_2"/>
    <property type="match status" value="1"/>
</dbReference>
<dbReference type="AlphaFoldDB" id="A0A068SUS6"/>
<dbReference type="GeneID" id="24259380"/>
<feature type="domain" description="RNA polymerase sigma factor 70 region 4 type 2" evidence="6">
    <location>
        <begin position="122"/>
        <end position="174"/>
    </location>
</feature>
<evidence type="ECO:0000259" key="6">
    <source>
        <dbReference type="Pfam" id="PF08281"/>
    </source>
</evidence>
<dbReference type="GO" id="GO:0016987">
    <property type="term" value="F:sigma factor activity"/>
    <property type="evidence" value="ECO:0007669"/>
    <property type="project" value="UniProtKB-KW"/>
</dbReference>
<dbReference type="Gene3D" id="1.10.10.10">
    <property type="entry name" value="Winged helix-like DNA-binding domain superfamily/Winged helix DNA-binding domain"/>
    <property type="match status" value="1"/>
</dbReference>
<evidence type="ECO:0000259" key="5">
    <source>
        <dbReference type="Pfam" id="PF04542"/>
    </source>
</evidence>
<organism evidence="7 8">
    <name type="scientific">Neorhizobium galegae bv. orientalis str. HAMBI 540</name>
    <dbReference type="NCBI Taxonomy" id="1028800"/>
    <lineage>
        <taxon>Bacteria</taxon>
        <taxon>Pseudomonadati</taxon>
        <taxon>Pseudomonadota</taxon>
        <taxon>Alphaproteobacteria</taxon>
        <taxon>Hyphomicrobiales</taxon>
        <taxon>Rhizobiaceae</taxon>
        <taxon>Rhizobium/Agrobacterium group</taxon>
        <taxon>Neorhizobium</taxon>
    </lineage>
</organism>
<evidence type="ECO:0000256" key="2">
    <source>
        <dbReference type="ARBA" id="ARBA00023015"/>
    </source>
</evidence>
<evidence type="ECO:0000313" key="7">
    <source>
        <dbReference type="EMBL" id="CDN50062.1"/>
    </source>
</evidence>
<evidence type="ECO:0000256" key="1">
    <source>
        <dbReference type="ARBA" id="ARBA00010641"/>
    </source>
</evidence>
<dbReference type="SUPFAM" id="SSF88659">
    <property type="entry name" value="Sigma3 and sigma4 domains of RNA polymerase sigma factors"/>
    <property type="match status" value="1"/>
</dbReference>
<evidence type="ECO:0000313" key="8">
    <source>
        <dbReference type="Proteomes" id="UP000028181"/>
    </source>
</evidence>
<dbReference type="InterPro" id="IPR013325">
    <property type="entry name" value="RNA_pol_sigma_r2"/>
</dbReference>
<dbReference type="eggNOG" id="COG1595">
    <property type="taxonomic scope" value="Bacteria"/>
</dbReference>
<dbReference type="HOGENOM" id="CLU_047691_9_3_5"/>
<dbReference type="EMBL" id="HG938353">
    <property type="protein sequence ID" value="CDN50062.1"/>
    <property type="molecule type" value="Genomic_DNA"/>
</dbReference>
<dbReference type="KEGG" id="ngg:RG540_CH39060"/>
<dbReference type="InterPro" id="IPR036388">
    <property type="entry name" value="WH-like_DNA-bd_sf"/>
</dbReference>
<sequence>MQSNEIAALINRVAMGDRKAFASLYNATSPKLFSIYLRILKDRADAEEALQEIYVRVWQRSRTFAVDTGSPLAWLAAIARNHAIDILRARKPVAEDLDAAYDLADDGTLDPEQQVANADEGRRIDRCMQELDSAHARAVRRAYVEGLSYLELAEELKVPLNTVRTWLRRSLLKLRECMER</sequence>
<gene>
    <name evidence="7" type="primary">sigK</name>
    <name evidence="7" type="ORF">RG540_CH39060</name>
</gene>
<dbReference type="SUPFAM" id="SSF88946">
    <property type="entry name" value="Sigma2 domain of RNA polymerase sigma factors"/>
    <property type="match status" value="1"/>
</dbReference>
<dbReference type="OrthoDB" id="9784272at2"/>
<dbReference type="InterPro" id="IPR039425">
    <property type="entry name" value="RNA_pol_sigma-70-like"/>
</dbReference>
<dbReference type="NCBIfam" id="TIGR02937">
    <property type="entry name" value="sigma70-ECF"/>
    <property type="match status" value="1"/>
</dbReference>
<keyword evidence="3" id="KW-0731">Sigma factor</keyword>
<comment type="similarity">
    <text evidence="1">Belongs to the sigma-70 factor family. ECF subfamily.</text>
</comment>
<keyword evidence="8" id="KW-1185">Reference proteome</keyword>
<dbReference type="Proteomes" id="UP000028181">
    <property type="component" value="Chromosome I"/>
</dbReference>
<name>A0A068SUS6_NEOGA</name>
<dbReference type="GO" id="GO:0003677">
    <property type="term" value="F:DNA binding"/>
    <property type="evidence" value="ECO:0007669"/>
    <property type="project" value="InterPro"/>
</dbReference>
<keyword evidence="2" id="KW-0805">Transcription regulation</keyword>
<dbReference type="Pfam" id="PF04542">
    <property type="entry name" value="Sigma70_r2"/>
    <property type="match status" value="1"/>
</dbReference>
<dbReference type="PANTHER" id="PTHR43133">
    <property type="entry name" value="RNA POLYMERASE ECF-TYPE SIGMA FACTO"/>
    <property type="match status" value="1"/>
</dbReference>
<dbReference type="CDD" id="cd06171">
    <property type="entry name" value="Sigma70_r4"/>
    <property type="match status" value="1"/>
</dbReference>
<evidence type="ECO:0000256" key="4">
    <source>
        <dbReference type="ARBA" id="ARBA00023163"/>
    </source>
</evidence>
<dbReference type="InterPro" id="IPR013249">
    <property type="entry name" value="RNA_pol_sigma70_r4_t2"/>
</dbReference>
<accession>A0A068SUS6</accession>
<dbReference type="InterPro" id="IPR014284">
    <property type="entry name" value="RNA_pol_sigma-70_dom"/>
</dbReference>
<proteinExistence type="inferred from homology"/>